<reference evidence="7 8" key="1">
    <citation type="submission" date="2016-06" db="EMBL/GenBank/DDBJ databases">
        <title>Genome sequence of Porphyrobacter dokdonensis DSW-74.</title>
        <authorList>
            <person name="Kim J.F."/>
            <person name="Song J.Y."/>
        </authorList>
    </citation>
    <scope>NUCLEOTIDE SEQUENCE [LARGE SCALE GENOMIC DNA]</scope>
    <source>
        <strain evidence="7 8">DSW-74</strain>
    </source>
</reference>
<dbReference type="GO" id="GO:0004725">
    <property type="term" value="F:protein tyrosine phosphatase activity"/>
    <property type="evidence" value="ECO:0007669"/>
    <property type="project" value="UniProtKB-EC"/>
</dbReference>
<feature type="active site" description="Proton donor" evidence="5">
    <location>
        <position position="120"/>
    </location>
</feature>
<dbReference type="STRING" id="1300349.I603_0359"/>
<protein>
    <recommendedName>
        <fullName evidence="2">protein-tyrosine-phosphatase</fullName>
        <ecNumber evidence="2">3.1.3.48</ecNumber>
    </recommendedName>
</protein>
<feature type="active site" description="Nucleophile" evidence="5">
    <location>
        <position position="5"/>
    </location>
</feature>
<name>A0A1A7BI44_9SPHN</name>
<dbReference type="CDD" id="cd16343">
    <property type="entry name" value="LMWPTP"/>
    <property type="match status" value="1"/>
</dbReference>
<gene>
    <name evidence="7" type="ORF">I603_0359</name>
</gene>
<feature type="active site" evidence="5">
    <location>
        <position position="11"/>
    </location>
</feature>
<keyword evidence="8" id="KW-1185">Reference proteome</keyword>
<dbReference type="SMART" id="SM00226">
    <property type="entry name" value="LMWPc"/>
    <property type="match status" value="1"/>
</dbReference>
<dbReference type="PANTHER" id="PTHR11717:SF7">
    <property type="entry name" value="LOW MOLECULAR WEIGHT PHOSPHOTYROSINE PROTEIN PHOSPHATASE"/>
    <property type="match status" value="1"/>
</dbReference>
<dbReference type="AlphaFoldDB" id="A0A1A7BI44"/>
<dbReference type="SUPFAM" id="SSF52788">
    <property type="entry name" value="Phosphotyrosine protein phosphatases I"/>
    <property type="match status" value="1"/>
</dbReference>
<evidence type="ECO:0000256" key="3">
    <source>
        <dbReference type="ARBA" id="ARBA00022801"/>
    </source>
</evidence>
<dbReference type="Proteomes" id="UP000092484">
    <property type="component" value="Unassembled WGS sequence"/>
</dbReference>
<dbReference type="InterPro" id="IPR023485">
    <property type="entry name" value="Ptyr_pPase"/>
</dbReference>
<dbReference type="EC" id="3.1.3.48" evidence="2"/>
<evidence type="ECO:0000259" key="6">
    <source>
        <dbReference type="SMART" id="SM00226"/>
    </source>
</evidence>
<comment type="caution">
    <text evidence="7">The sequence shown here is derived from an EMBL/GenBank/DDBJ whole genome shotgun (WGS) entry which is preliminary data.</text>
</comment>
<dbReference type="PATRIC" id="fig|1300349.4.peg.355"/>
<dbReference type="EMBL" id="LZYB01000001">
    <property type="protein sequence ID" value="OBV12228.1"/>
    <property type="molecule type" value="Genomic_DNA"/>
</dbReference>
<dbReference type="InterPro" id="IPR017867">
    <property type="entry name" value="Tyr_phospatase_low_mol_wt"/>
</dbReference>
<evidence type="ECO:0000256" key="1">
    <source>
        <dbReference type="ARBA" id="ARBA00011063"/>
    </source>
</evidence>
<dbReference type="InterPro" id="IPR036196">
    <property type="entry name" value="Ptyr_pPase_sf"/>
</dbReference>
<dbReference type="Pfam" id="PF01451">
    <property type="entry name" value="LMWPc"/>
    <property type="match status" value="1"/>
</dbReference>
<sequence length="156" mass="16576">MLFVCLGNICRSPMAEGAFRAAASRYGLQCDVDSAGTASYHINHPPDPRAVATALGKGVDISSQRARQIAREDYYSFTHIIAMDGANLAGIKAQAPRDATARVALLMDAVAGREGMAIADPYYGDEALFAKVWEDIAEGVEALAARFAIEGVGIRL</sequence>
<dbReference type="PRINTS" id="PR00719">
    <property type="entry name" value="LMWPTPASE"/>
</dbReference>
<organism evidence="7 8">
    <name type="scientific">Erythrobacter dokdonensis DSW-74</name>
    <dbReference type="NCBI Taxonomy" id="1300349"/>
    <lineage>
        <taxon>Bacteria</taxon>
        <taxon>Pseudomonadati</taxon>
        <taxon>Pseudomonadota</taxon>
        <taxon>Alphaproteobacteria</taxon>
        <taxon>Sphingomonadales</taxon>
        <taxon>Erythrobacteraceae</taxon>
        <taxon>Erythrobacter/Porphyrobacter group</taxon>
        <taxon>Erythrobacter</taxon>
    </lineage>
</organism>
<evidence type="ECO:0000256" key="2">
    <source>
        <dbReference type="ARBA" id="ARBA00013064"/>
    </source>
</evidence>
<evidence type="ECO:0000313" key="7">
    <source>
        <dbReference type="EMBL" id="OBV12228.1"/>
    </source>
</evidence>
<keyword evidence="3" id="KW-0378">Hydrolase</keyword>
<keyword evidence="4" id="KW-0904">Protein phosphatase</keyword>
<dbReference type="Gene3D" id="3.40.50.2300">
    <property type="match status" value="1"/>
</dbReference>
<accession>A0A1A7BI44</accession>
<evidence type="ECO:0000256" key="4">
    <source>
        <dbReference type="ARBA" id="ARBA00022912"/>
    </source>
</evidence>
<evidence type="ECO:0000256" key="5">
    <source>
        <dbReference type="PIRSR" id="PIRSR617867-1"/>
    </source>
</evidence>
<evidence type="ECO:0000313" key="8">
    <source>
        <dbReference type="Proteomes" id="UP000092484"/>
    </source>
</evidence>
<comment type="similarity">
    <text evidence="1">Belongs to the low molecular weight phosphotyrosine protein phosphatase family.</text>
</comment>
<dbReference type="PANTHER" id="PTHR11717">
    <property type="entry name" value="LOW MOLECULAR WEIGHT PROTEIN TYROSINE PHOSPHATASE"/>
    <property type="match status" value="1"/>
</dbReference>
<dbReference type="InterPro" id="IPR050438">
    <property type="entry name" value="LMW_PTPase"/>
</dbReference>
<feature type="domain" description="Phosphotyrosine protein phosphatase I" evidence="6">
    <location>
        <begin position="2"/>
        <end position="146"/>
    </location>
</feature>
<proteinExistence type="inferred from homology"/>